<comment type="subcellular location">
    <subcellularLocation>
        <location evidence="1">Cell membrane</location>
        <topology evidence="1">Multi-pass membrane protein</topology>
    </subcellularLocation>
</comment>
<evidence type="ECO:0000256" key="5">
    <source>
        <dbReference type="ARBA" id="ARBA00022989"/>
    </source>
</evidence>
<evidence type="ECO:0000313" key="9">
    <source>
        <dbReference type="EMBL" id="HGS87254.1"/>
    </source>
</evidence>
<feature type="transmembrane region" description="Helical" evidence="7">
    <location>
        <begin position="187"/>
        <end position="207"/>
    </location>
</feature>
<proteinExistence type="predicted"/>
<dbReference type="EMBL" id="DSXR01000064">
    <property type="protein sequence ID" value="HGS87254.1"/>
    <property type="molecule type" value="Genomic_DNA"/>
</dbReference>
<keyword evidence="2" id="KW-0813">Transport</keyword>
<sequence length="443" mass="47496">MTIKSLPSSGGRASVIGRGTFRALRHRNYRVWFIGQTISLIGTWMQTMAQQVLVYRLTGSAAALGIVSFVGLIPVIPLSFWAGSLADRYPKQKVVLFAQMGMMIQAIALALLTFLGMVEIWHVYLLSFLFGALTAIDLPARQAFTVDLVEGKEDLTNAIGLNSAMFNLARALGPALAGMVVAATGEAIAFFLNAATFLAVIASLLLMRNLPDSSHLLHQQSGTLRHMVEGMRFVFSNRSIGVLISLVAVSAFLSMPFNTLMPVFGGEILAASAAPVISLFCDGQRGWFQCQAPQALPLGILLTTVGIGAVIAALVVASLPTGARRGRWLTFGNLAFSALLLGFALSRSFLVSVVIMLGTGFCFVLQNALANTLLQIASPDDLRGRVMSFYTMTFQVTMRLGGLQAGLVADWLGAPFSVGVGALVSLFYGLFVALRYPDVREMK</sequence>
<evidence type="ECO:0000256" key="2">
    <source>
        <dbReference type="ARBA" id="ARBA00022448"/>
    </source>
</evidence>
<organism evidence="9">
    <name type="scientific">Bellilinea caldifistulae</name>
    <dbReference type="NCBI Taxonomy" id="360411"/>
    <lineage>
        <taxon>Bacteria</taxon>
        <taxon>Bacillati</taxon>
        <taxon>Chloroflexota</taxon>
        <taxon>Anaerolineae</taxon>
        <taxon>Anaerolineales</taxon>
        <taxon>Anaerolineaceae</taxon>
        <taxon>Bellilinea</taxon>
    </lineage>
</organism>
<dbReference type="InterPro" id="IPR020846">
    <property type="entry name" value="MFS_dom"/>
</dbReference>
<dbReference type="PANTHER" id="PTHR23513">
    <property type="entry name" value="INTEGRAL MEMBRANE EFFLUX PROTEIN-RELATED"/>
    <property type="match status" value="1"/>
</dbReference>
<evidence type="ECO:0000256" key="4">
    <source>
        <dbReference type="ARBA" id="ARBA00022692"/>
    </source>
</evidence>
<gene>
    <name evidence="9" type="ORF">ENT17_06495</name>
</gene>
<dbReference type="Pfam" id="PF05977">
    <property type="entry name" value="MFS_3"/>
    <property type="match status" value="1"/>
</dbReference>
<accession>A0A7C4Q8V3</accession>
<evidence type="ECO:0000256" key="1">
    <source>
        <dbReference type="ARBA" id="ARBA00004651"/>
    </source>
</evidence>
<feature type="transmembrane region" description="Helical" evidence="7">
    <location>
        <begin position="351"/>
        <end position="374"/>
    </location>
</feature>
<feature type="transmembrane region" description="Helical" evidence="7">
    <location>
        <begin position="61"/>
        <end position="82"/>
    </location>
</feature>
<comment type="caution">
    <text evidence="9">The sequence shown here is derived from an EMBL/GenBank/DDBJ whole genome shotgun (WGS) entry which is preliminary data.</text>
</comment>
<feature type="transmembrane region" description="Helical" evidence="7">
    <location>
        <begin position="31"/>
        <end position="49"/>
    </location>
</feature>
<dbReference type="PROSITE" id="PS50850">
    <property type="entry name" value="MFS"/>
    <property type="match status" value="1"/>
</dbReference>
<feature type="domain" description="Major facilitator superfamily (MFS) profile" evidence="8">
    <location>
        <begin position="28"/>
        <end position="440"/>
    </location>
</feature>
<dbReference type="CDD" id="cd06173">
    <property type="entry name" value="MFS_MefA_like"/>
    <property type="match status" value="1"/>
</dbReference>
<dbReference type="GO" id="GO:0022857">
    <property type="term" value="F:transmembrane transporter activity"/>
    <property type="evidence" value="ECO:0007669"/>
    <property type="project" value="InterPro"/>
</dbReference>
<reference evidence="9" key="1">
    <citation type="journal article" date="2020" name="mSystems">
        <title>Genome- and Community-Level Interaction Insights into Carbon Utilization and Element Cycling Functions of Hydrothermarchaeota in Hydrothermal Sediment.</title>
        <authorList>
            <person name="Zhou Z."/>
            <person name="Liu Y."/>
            <person name="Xu W."/>
            <person name="Pan J."/>
            <person name="Luo Z.H."/>
            <person name="Li M."/>
        </authorList>
    </citation>
    <scope>NUCLEOTIDE SEQUENCE [LARGE SCALE GENOMIC DNA]</scope>
    <source>
        <strain evidence="9">SpSt-556</strain>
    </source>
</reference>
<feature type="transmembrane region" description="Helical" evidence="7">
    <location>
        <begin position="386"/>
        <end position="405"/>
    </location>
</feature>
<feature type="transmembrane region" description="Helical" evidence="7">
    <location>
        <begin position="295"/>
        <end position="316"/>
    </location>
</feature>
<dbReference type="SUPFAM" id="SSF103473">
    <property type="entry name" value="MFS general substrate transporter"/>
    <property type="match status" value="1"/>
</dbReference>
<dbReference type="InterPro" id="IPR036259">
    <property type="entry name" value="MFS_trans_sf"/>
</dbReference>
<name>A0A7C4Q8V3_9CHLR</name>
<keyword evidence="6 7" id="KW-0472">Membrane</keyword>
<evidence type="ECO:0000256" key="7">
    <source>
        <dbReference type="SAM" id="Phobius"/>
    </source>
</evidence>
<dbReference type="InterPro" id="IPR010290">
    <property type="entry name" value="TM_effector"/>
</dbReference>
<keyword evidence="5 7" id="KW-1133">Transmembrane helix</keyword>
<feature type="transmembrane region" description="Helical" evidence="7">
    <location>
        <begin position="411"/>
        <end position="434"/>
    </location>
</feature>
<dbReference type="AlphaFoldDB" id="A0A7C4Q8V3"/>
<keyword evidence="3" id="KW-1003">Cell membrane</keyword>
<dbReference type="PANTHER" id="PTHR23513:SF11">
    <property type="entry name" value="STAPHYLOFERRIN A TRANSPORTER"/>
    <property type="match status" value="1"/>
</dbReference>
<dbReference type="GO" id="GO:0005886">
    <property type="term" value="C:plasma membrane"/>
    <property type="evidence" value="ECO:0007669"/>
    <property type="project" value="UniProtKB-SubCell"/>
</dbReference>
<keyword evidence="4 7" id="KW-0812">Transmembrane</keyword>
<feature type="transmembrane region" description="Helical" evidence="7">
    <location>
        <begin position="240"/>
        <end position="257"/>
    </location>
</feature>
<protein>
    <submittedName>
        <fullName evidence="9">MFS transporter</fullName>
    </submittedName>
</protein>
<evidence type="ECO:0000259" key="8">
    <source>
        <dbReference type="PROSITE" id="PS50850"/>
    </source>
</evidence>
<dbReference type="Gene3D" id="1.20.1250.20">
    <property type="entry name" value="MFS general substrate transporter like domains"/>
    <property type="match status" value="1"/>
</dbReference>
<evidence type="ECO:0000256" key="3">
    <source>
        <dbReference type="ARBA" id="ARBA00022475"/>
    </source>
</evidence>
<evidence type="ECO:0000256" key="6">
    <source>
        <dbReference type="ARBA" id="ARBA00023136"/>
    </source>
</evidence>